<dbReference type="GO" id="GO:0000976">
    <property type="term" value="F:transcription cis-regulatory region binding"/>
    <property type="evidence" value="ECO:0007669"/>
    <property type="project" value="TreeGrafter"/>
</dbReference>
<dbReference type="CDD" id="cd01392">
    <property type="entry name" value="HTH_LacI"/>
    <property type="match status" value="1"/>
</dbReference>
<evidence type="ECO:0000313" key="6">
    <source>
        <dbReference type="EMBL" id="MSS62301.1"/>
    </source>
</evidence>
<dbReference type="CDD" id="cd06291">
    <property type="entry name" value="PBP1_Qymf-like"/>
    <property type="match status" value="1"/>
</dbReference>
<evidence type="ECO:0000256" key="4">
    <source>
        <dbReference type="ARBA" id="ARBA00023163"/>
    </source>
</evidence>
<keyword evidence="3" id="KW-0238">DNA-binding</keyword>
<feature type="domain" description="HTH lacI-type" evidence="5">
    <location>
        <begin position="2"/>
        <end position="56"/>
    </location>
</feature>
<keyword evidence="2" id="KW-0805">Transcription regulation</keyword>
<dbReference type="Proteomes" id="UP000482209">
    <property type="component" value="Unassembled WGS sequence"/>
</dbReference>
<dbReference type="PRINTS" id="PR00036">
    <property type="entry name" value="HTHLACI"/>
</dbReference>
<keyword evidence="4" id="KW-0804">Transcription</keyword>
<dbReference type="PROSITE" id="PS00356">
    <property type="entry name" value="HTH_LACI_1"/>
    <property type="match status" value="1"/>
</dbReference>
<proteinExistence type="predicted"/>
<dbReference type="GO" id="GO:0003700">
    <property type="term" value="F:DNA-binding transcription factor activity"/>
    <property type="evidence" value="ECO:0007669"/>
    <property type="project" value="TreeGrafter"/>
</dbReference>
<dbReference type="SUPFAM" id="SSF53822">
    <property type="entry name" value="Periplasmic binding protein-like I"/>
    <property type="match status" value="1"/>
</dbReference>
<organism evidence="6 7">
    <name type="scientific">Velocimicrobium porci</name>
    <dbReference type="NCBI Taxonomy" id="2606634"/>
    <lineage>
        <taxon>Bacteria</taxon>
        <taxon>Bacillati</taxon>
        <taxon>Bacillota</taxon>
        <taxon>Clostridia</taxon>
        <taxon>Lachnospirales</taxon>
        <taxon>Lachnospiraceae</taxon>
        <taxon>Velocimicrobium</taxon>
    </lineage>
</organism>
<evidence type="ECO:0000313" key="7">
    <source>
        <dbReference type="Proteomes" id="UP000482209"/>
    </source>
</evidence>
<dbReference type="Pfam" id="PF00356">
    <property type="entry name" value="LacI"/>
    <property type="match status" value="1"/>
</dbReference>
<keyword evidence="1" id="KW-0678">Repressor</keyword>
<gene>
    <name evidence="6" type="ORF">FYJ58_00130</name>
</gene>
<dbReference type="InterPro" id="IPR028082">
    <property type="entry name" value="Peripla_BP_I"/>
</dbReference>
<keyword evidence="7" id="KW-1185">Reference proteome</keyword>
<comment type="caution">
    <text evidence="6">The sequence shown here is derived from an EMBL/GenBank/DDBJ whole genome shotgun (WGS) entry which is preliminary data.</text>
</comment>
<sequence length="331" mass="37409">MTSIRDVARLAGVSPSTVSRVMNQTANVNEEKKQKVLWAIQETGFVPNELARSLYKKNSKIIGVIVPSIDNPFFGELARVIEEEAFLNGYRLTLCSSNHNREKEKANIQMLTRLKAEGIILMTNDETLQEEIEKCNLPIVALDRQIASGNGVSYIHADHYKGSRLAMKHLLECGCKNIVKLREPQVYSSGRQRFAGYVSVCKEYGIPVQYIDCQYDYEDGFRVAEQVLLKYPDVDGILANNDMVAIAVYKVLKKRGYRVPEDVQLIGFDNIAFSHMILQELTTIEQPIKEMGKLAVKAIMEYGQAGKIEQEQVLDVTLIKRETTKERKGLS</sequence>
<dbReference type="EMBL" id="VUMT01000001">
    <property type="protein sequence ID" value="MSS62301.1"/>
    <property type="molecule type" value="Genomic_DNA"/>
</dbReference>
<dbReference type="SUPFAM" id="SSF47413">
    <property type="entry name" value="lambda repressor-like DNA-binding domains"/>
    <property type="match status" value="1"/>
</dbReference>
<dbReference type="InterPro" id="IPR001761">
    <property type="entry name" value="Peripla_BP/Lac1_sug-bd_dom"/>
</dbReference>
<accession>A0A6L5XVE3</accession>
<protein>
    <submittedName>
        <fullName evidence="6">LacI family transcriptional regulator</fullName>
    </submittedName>
</protein>
<dbReference type="PROSITE" id="PS50932">
    <property type="entry name" value="HTH_LACI_2"/>
    <property type="match status" value="1"/>
</dbReference>
<dbReference type="RefSeq" id="WP_154515423.1">
    <property type="nucleotide sequence ID" value="NZ_VUMT01000001.1"/>
</dbReference>
<dbReference type="AlphaFoldDB" id="A0A6L5XVE3"/>
<evidence type="ECO:0000256" key="3">
    <source>
        <dbReference type="ARBA" id="ARBA00023125"/>
    </source>
</evidence>
<reference evidence="6 7" key="1">
    <citation type="submission" date="2019-08" db="EMBL/GenBank/DDBJ databases">
        <title>In-depth cultivation of the pig gut microbiome towards novel bacterial diversity and tailored functional studies.</title>
        <authorList>
            <person name="Wylensek D."/>
            <person name="Hitch T.C.A."/>
            <person name="Clavel T."/>
        </authorList>
    </citation>
    <scope>NUCLEOTIDE SEQUENCE [LARGE SCALE GENOMIC DNA]</scope>
    <source>
        <strain evidence="6 7">WCA-693-APC-MOT-I</strain>
    </source>
</reference>
<evidence type="ECO:0000256" key="2">
    <source>
        <dbReference type="ARBA" id="ARBA00023015"/>
    </source>
</evidence>
<evidence type="ECO:0000256" key="1">
    <source>
        <dbReference type="ARBA" id="ARBA00022491"/>
    </source>
</evidence>
<evidence type="ECO:0000259" key="5">
    <source>
        <dbReference type="PROSITE" id="PS50932"/>
    </source>
</evidence>
<dbReference type="InterPro" id="IPR010982">
    <property type="entry name" value="Lambda_DNA-bd_dom_sf"/>
</dbReference>
<dbReference type="SMART" id="SM00354">
    <property type="entry name" value="HTH_LACI"/>
    <property type="match status" value="1"/>
</dbReference>
<dbReference type="Gene3D" id="3.40.50.2300">
    <property type="match status" value="2"/>
</dbReference>
<dbReference type="Gene3D" id="1.10.260.40">
    <property type="entry name" value="lambda repressor-like DNA-binding domains"/>
    <property type="match status" value="1"/>
</dbReference>
<dbReference type="PANTHER" id="PTHR30146:SF95">
    <property type="entry name" value="RIBOSE OPERON REPRESSOR"/>
    <property type="match status" value="1"/>
</dbReference>
<dbReference type="PANTHER" id="PTHR30146">
    <property type="entry name" value="LACI-RELATED TRANSCRIPTIONAL REPRESSOR"/>
    <property type="match status" value="1"/>
</dbReference>
<dbReference type="InterPro" id="IPR000843">
    <property type="entry name" value="HTH_LacI"/>
</dbReference>
<name>A0A6L5XVE3_9FIRM</name>
<dbReference type="Pfam" id="PF00532">
    <property type="entry name" value="Peripla_BP_1"/>
    <property type="match status" value="1"/>
</dbReference>